<protein>
    <submittedName>
        <fullName evidence="1">Uncharacterized protein</fullName>
    </submittedName>
</protein>
<evidence type="ECO:0000313" key="1">
    <source>
        <dbReference type="EMBL" id="GGE61003.1"/>
    </source>
</evidence>
<gene>
    <name evidence="1" type="ORF">GCM10011413_29260</name>
</gene>
<accession>A0ABQ1SUQ7</accession>
<dbReference type="Proteomes" id="UP000622648">
    <property type="component" value="Unassembled WGS sequence"/>
</dbReference>
<reference evidence="2" key="1">
    <citation type="journal article" date="2019" name="Int. J. Syst. Evol. Microbiol.">
        <title>The Global Catalogue of Microorganisms (GCM) 10K type strain sequencing project: providing services to taxonomists for standard genome sequencing and annotation.</title>
        <authorList>
            <consortium name="The Broad Institute Genomics Platform"/>
            <consortium name="The Broad Institute Genome Sequencing Center for Infectious Disease"/>
            <person name="Wu L."/>
            <person name="Ma J."/>
        </authorList>
    </citation>
    <scope>NUCLEOTIDE SEQUENCE [LARGE SCALE GENOMIC DNA]</scope>
    <source>
        <strain evidence="2">CGMCC 1.15644</strain>
    </source>
</reference>
<organism evidence="1 2">
    <name type="scientific">Pedobacter psychrotolerans</name>
    <dbReference type="NCBI Taxonomy" id="1843235"/>
    <lineage>
        <taxon>Bacteria</taxon>
        <taxon>Pseudomonadati</taxon>
        <taxon>Bacteroidota</taxon>
        <taxon>Sphingobacteriia</taxon>
        <taxon>Sphingobacteriales</taxon>
        <taxon>Sphingobacteriaceae</taxon>
        <taxon>Pedobacter</taxon>
    </lineage>
</organism>
<comment type="caution">
    <text evidence="1">The sequence shown here is derived from an EMBL/GenBank/DDBJ whole genome shotgun (WGS) entry which is preliminary data.</text>
</comment>
<keyword evidence="2" id="KW-1185">Reference proteome</keyword>
<evidence type="ECO:0000313" key="2">
    <source>
        <dbReference type="Proteomes" id="UP000622648"/>
    </source>
</evidence>
<proteinExistence type="predicted"/>
<dbReference type="EMBL" id="BMJO01000005">
    <property type="protein sequence ID" value="GGE61003.1"/>
    <property type="molecule type" value="Genomic_DNA"/>
</dbReference>
<sequence>MTIIKAKKICKLDENKFTKLADDLSNEIASCLAMTVQFDLRNDFFQITLYWRTSAN</sequence>
<name>A0ABQ1SUQ7_9SPHI</name>